<evidence type="ECO:0000256" key="1">
    <source>
        <dbReference type="SAM" id="Phobius"/>
    </source>
</evidence>
<keyword evidence="1" id="KW-0472">Membrane</keyword>
<feature type="transmembrane region" description="Helical" evidence="1">
    <location>
        <begin position="25"/>
        <end position="46"/>
    </location>
</feature>
<sequence length="193" mass="20888">MGELTESERVEIESNREIIDSVPKVIVYGGISVMVWIFTMLVYIPLGGGLMLTPDLSVSNFIMIIGFAALLFFTVKILKEIKDISNAIGGIIAVKSGPSGASKEEVKHMQTAVRGVIYAIVGTILFVFLTSVLRGLNMGGNAYLGQTIVGIGLVVMFIWVIFLLYRSGMAVSKELEKAAHEKAAKMLDEAAKD</sequence>
<proteinExistence type="predicted"/>
<name>A0A098EBY1_9ZZZZ</name>
<feature type="transmembrane region" description="Helical" evidence="1">
    <location>
        <begin position="142"/>
        <end position="165"/>
    </location>
</feature>
<evidence type="ECO:0000313" key="2">
    <source>
        <dbReference type="EMBL" id="CEG13021.1"/>
    </source>
</evidence>
<feature type="transmembrane region" description="Helical" evidence="1">
    <location>
        <begin position="58"/>
        <end position="78"/>
    </location>
</feature>
<dbReference type="EMBL" id="CCXY01000236">
    <property type="protein sequence ID" value="CEG13021.1"/>
    <property type="molecule type" value="Genomic_DNA"/>
</dbReference>
<reference evidence="2" key="1">
    <citation type="submission" date="2014-09" db="EMBL/GenBank/DDBJ databases">
        <authorList>
            <person name="Probst J Alexander"/>
        </authorList>
    </citation>
    <scope>NUCLEOTIDE SEQUENCE</scope>
</reference>
<protein>
    <submittedName>
        <fullName evidence="2">Uncharacterized protein</fullName>
    </submittedName>
</protein>
<feature type="transmembrane region" description="Helical" evidence="1">
    <location>
        <begin position="116"/>
        <end position="136"/>
    </location>
</feature>
<accession>A0A098EBY1</accession>
<dbReference type="AlphaFoldDB" id="A0A098EBY1"/>
<organism evidence="2">
    <name type="scientific">groundwater metagenome</name>
    <dbReference type="NCBI Taxonomy" id="717931"/>
    <lineage>
        <taxon>unclassified sequences</taxon>
        <taxon>metagenomes</taxon>
        <taxon>ecological metagenomes</taxon>
    </lineage>
</organism>
<keyword evidence="1" id="KW-0812">Transmembrane</keyword>
<keyword evidence="1" id="KW-1133">Transmembrane helix</keyword>
<gene>
    <name evidence="2" type="ORF">MSIBF_A3100002</name>
</gene>